<reference evidence="3" key="1">
    <citation type="submission" date="2021-02" db="EMBL/GenBank/DDBJ databases">
        <authorList>
            <person name="Dougan E. K."/>
            <person name="Rhodes N."/>
            <person name="Thang M."/>
            <person name="Chan C."/>
        </authorList>
    </citation>
    <scope>NUCLEOTIDE SEQUENCE</scope>
</reference>
<dbReference type="OrthoDB" id="418946at2759"/>
<comment type="caution">
    <text evidence="3">The sequence shown here is derived from an EMBL/GenBank/DDBJ whole genome shotgun (WGS) entry which is preliminary data.</text>
</comment>
<feature type="region of interest" description="Disordered" evidence="1">
    <location>
        <begin position="145"/>
        <end position="193"/>
    </location>
</feature>
<dbReference type="InterPro" id="IPR000626">
    <property type="entry name" value="Ubiquitin-like_dom"/>
</dbReference>
<organism evidence="3 4">
    <name type="scientific">Symbiodinium natans</name>
    <dbReference type="NCBI Taxonomy" id="878477"/>
    <lineage>
        <taxon>Eukaryota</taxon>
        <taxon>Sar</taxon>
        <taxon>Alveolata</taxon>
        <taxon>Dinophyceae</taxon>
        <taxon>Suessiales</taxon>
        <taxon>Symbiodiniaceae</taxon>
        <taxon>Symbiodinium</taxon>
    </lineage>
</organism>
<sequence>MAEDVAFSVFGPAGQEIGTFLLAPSAHCADLKSVIEQKVGPPPATQKILVGDRMLEDSDPLLGEGGYAAAGAAKSVTATLLLQVPQADKKLTVKWTQLPESAGYLEELHVHHGDYSYLPEDRLMREGAIGLDPDTGLLLILRESDSTGQHDDEDAKGKGKLGKGGHCLSDSSAEEEPEGKGGKGKGKSFGGPRVGKRCPAPGSLFILPSEGDALEVPLEYDHPLHRDAEIHAAEALQGFPLPSLGVAVARVSIGKSKVRLVSFELCPATVKWQRLSEPSCNCEAVCLDRANLLAIFAQVGLSGREVVFAKLRGGPSAHQVDCFPLPGELKDKTVSSIAWSSMSSSVLLTLVGEHAVRVYQKSGSDWQATMTLGDPSRRGCADGAADALMFWFPRCENFDGALTYSRPLIPSPHGAVFVHTGGVLMRLSEDLSSATKVSSMRQELWLLDNDEGTPEYPTSCNVFGVHDEKVYKALVRTDYRGERLVRRLQISADLRQSRSQIRKAAQLWPSINEERLLAQREYGRSLVPEHHHEADRDRWDGDVRWLGDGWLWQNCDIPKDVRINEEGRVVEYKRWLRDNTQFRNFVQKKANEELGCRKSQHPETLEHPSHEHPLKLMTMPPQWDFWEYGCNICWNNNVRPNFDCFATGDCETGMWRYECSACRFTAHPYCVLPEEAAVRKELEPAMEAEAWKMFESRCREIQPTSD</sequence>
<evidence type="ECO:0000256" key="1">
    <source>
        <dbReference type="SAM" id="MobiDB-lite"/>
    </source>
</evidence>
<evidence type="ECO:0000259" key="2">
    <source>
        <dbReference type="PROSITE" id="PS50053"/>
    </source>
</evidence>
<accession>A0A812U4L5</accession>
<dbReference type="AlphaFoldDB" id="A0A812U4L5"/>
<feature type="domain" description="Ubiquitin-like" evidence="2">
    <location>
        <begin position="5"/>
        <end position="61"/>
    </location>
</feature>
<proteinExistence type="predicted"/>
<dbReference type="Proteomes" id="UP000604046">
    <property type="component" value="Unassembled WGS sequence"/>
</dbReference>
<dbReference type="InterPro" id="IPR029071">
    <property type="entry name" value="Ubiquitin-like_domsf"/>
</dbReference>
<dbReference type="CDD" id="cd17039">
    <property type="entry name" value="Ubl_ubiquitin_like"/>
    <property type="match status" value="1"/>
</dbReference>
<gene>
    <name evidence="3" type="primary">Rad54b</name>
    <name evidence="3" type="ORF">SNAT2548_LOCUS30959</name>
</gene>
<keyword evidence="4" id="KW-1185">Reference proteome</keyword>
<evidence type="ECO:0000313" key="4">
    <source>
        <dbReference type="Proteomes" id="UP000604046"/>
    </source>
</evidence>
<evidence type="ECO:0000313" key="3">
    <source>
        <dbReference type="EMBL" id="CAE7551306.1"/>
    </source>
</evidence>
<dbReference type="EMBL" id="CAJNDS010002634">
    <property type="protein sequence ID" value="CAE7551306.1"/>
    <property type="molecule type" value="Genomic_DNA"/>
</dbReference>
<dbReference type="PROSITE" id="PS50053">
    <property type="entry name" value="UBIQUITIN_2"/>
    <property type="match status" value="1"/>
</dbReference>
<name>A0A812U4L5_9DINO</name>
<dbReference type="SUPFAM" id="SSF54236">
    <property type="entry name" value="Ubiquitin-like"/>
    <property type="match status" value="1"/>
</dbReference>
<protein>
    <submittedName>
        <fullName evidence="3">Rad54b protein</fullName>
    </submittedName>
</protein>
<feature type="compositionally biased region" description="Basic and acidic residues" evidence="1">
    <location>
        <begin position="145"/>
        <end position="157"/>
    </location>
</feature>